<gene>
    <name evidence="1" type="ORF">L0661_07645</name>
</gene>
<comment type="caution">
    <text evidence="1">The sequence shown here is derived from an EMBL/GenBank/DDBJ whole genome shotgun (WGS) entry which is preliminary data.</text>
</comment>
<name>A0A9X1TTN5_9BACT</name>
<reference evidence="1" key="1">
    <citation type="submission" date="2022-01" db="EMBL/GenBank/DDBJ databases">
        <title>Novel species in genus Dyadobacter.</title>
        <authorList>
            <person name="Ma C."/>
        </authorList>
    </citation>
    <scope>NUCLEOTIDE SEQUENCE</scope>
    <source>
        <strain evidence="1">CY357</strain>
    </source>
</reference>
<organism evidence="1 2">
    <name type="scientific">Dyadobacter chenhuakuii</name>
    <dbReference type="NCBI Taxonomy" id="2909339"/>
    <lineage>
        <taxon>Bacteria</taxon>
        <taxon>Pseudomonadati</taxon>
        <taxon>Bacteroidota</taxon>
        <taxon>Cytophagia</taxon>
        <taxon>Cytophagales</taxon>
        <taxon>Spirosomataceae</taxon>
        <taxon>Dyadobacter</taxon>
    </lineage>
</organism>
<protein>
    <submittedName>
        <fullName evidence="1">Uncharacterized protein</fullName>
    </submittedName>
</protein>
<evidence type="ECO:0000313" key="2">
    <source>
        <dbReference type="Proteomes" id="UP001139411"/>
    </source>
</evidence>
<dbReference type="AlphaFoldDB" id="A0A9X1TTN5"/>
<evidence type="ECO:0000313" key="1">
    <source>
        <dbReference type="EMBL" id="MCF2498172.1"/>
    </source>
</evidence>
<dbReference type="EMBL" id="JAKFFV010000004">
    <property type="protein sequence ID" value="MCF2498172.1"/>
    <property type="molecule type" value="Genomic_DNA"/>
</dbReference>
<dbReference type="RefSeq" id="WP_235177355.1">
    <property type="nucleotide sequence ID" value="NZ_JAKFFV010000004.1"/>
</dbReference>
<dbReference type="Proteomes" id="UP001139411">
    <property type="component" value="Unassembled WGS sequence"/>
</dbReference>
<sequence>MLKIEIRDHQRDIDDPSSQKKIIVVNSIEDVYSFYFELDGQKSGRIYDESVLEELIKYTPKQIGLFLDKIMYHKNLSSEEAFYAEIAIICHPEDDDESLSASVMFQTDFVNWNKPYSIAEMAEEISLIIESDDNPQYQYSEYDDEIITNGFGFAVSQIYEDRTLFELENELDEYIQKLLDRAISSIKSKLDPDVVLTSFIFPESIKTACKQYLIYFAQFLADLGIDASTEIKEDAHRTLFKVIPKDKFTSLEHIRNALSLYLNAPTADNLALIQTEANNDISVVQWQANILHLQSQLLITNSLLQLKDATIEQLKLSNYQYQNIIQSRSTIENEKEEEEVIKGVLSVKKYEGQGFSINFAEILRIMKRNLFRKQRE</sequence>
<proteinExistence type="predicted"/>
<accession>A0A9X1TTN5</accession>